<sequence>MSIDFQAKQTELFNELGVFFAFSNEQLLKQRKPDVEYCTVLGGGDHVPVENVKEFIRRLSAIHQEEKEHKIATMGIDKIIESELVNHEAYFTGEIDETVEALGFYNVTYEQVKKVYLDTIDKHDNW</sequence>
<reference evidence="1" key="1">
    <citation type="submission" date="2023-07" db="EMBL/GenBank/DDBJ databases">
        <title>Genome content predicts the carbon catabolic preferences of heterotrophic bacteria.</title>
        <authorList>
            <person name="Gralka M."/>
        </authorList>
    </citation>
    <scope>NUCLEOTIDE SEQUENCE</scope>
    <source>
        <strain evidence="1">4G09</strain>
    </source>
</reference>
<dbReference type="InterPro" id="IPR056076">
    <property type="entry name" value="DUF7659"/>
</dbReference>
<comment type="caution">
    <text evidence="1">The sequence shown here is derived from an EMBL/GenBank/DDBJ whole genome shotgun (WGS) entry which is preliminary data.</text>
</comment>
<dbReference type="Proteomes" id="UP001177212">
    <property type="component" value="Unassembled WGS sequence"/>
</dbReference>
<dbReference type="RefSeq" id="WP_305473016.1">
    <property type="nucleotide sequence ID" value="NZ_JAUYVT010000020.1"/>
</dbReference>
<gene>
    <name evidence="1" type="ORF">Q8W34_17275</name>
</gene>
<dbReference type="Pfam" id="PF24692">
    <property type="entry name" value="DUF7659"/>
    <property type="match status" value="1"/>
</dbReference>
<organism evidence="1 2">
    <name type="scientific">Pseudoalteromonas marina</name>
    <dbReference type="NCBI Taxonomy" id="267375"/>
    <lineage>
        <taxon>Bacteria</taxon>
        <taxon>Pseudomonadati</taxon>
        <taxon>Pseudomonadota</taxon>
        <taxon>Gammaproteobacteria</taxon>
        <taxon>Alteromonadales</taxon>
        <taxon>Pseudoalteromonadaceae</taxon>
        <taxon>Pseudoalteromonas</taxon>
    </lineage>
</organism>
<accession>A0ABT9FHW9</accession>
<proteinExistence type="predicted"/>
<keyword evidence="2" id="KW-1185">Reference proteome</keyword>
<evidence type="ECO:0000313" key="2">
    <source>
        <dbReference type="Proteomes" id="UP001177212"/>
    </source>
</evidence>
<dbReference type="EMBL" id="JAUYVT010000020">
    <property type="protein sequence ID" value="MDP2566401.1"/>
    <property type="molecule type" value="Genomic_DNA"/>
</dbReference>
<protein>
    <submittedName>
        <fullName evidence="1">Uncharacterized protein</fullName>
    </submittedName>
</protein>
<evidence type="ECO:0000313" key="1">
    <source>
        <dbReference type="EMBL" id="MDP2566401.1"/>
    </source>
</evidence>
<name>A0ABT9FHW9_9GAMM</name>